<organism evidence="17 18">
    <name type="scientific">Thermomonospora curvata (strain ATCC 19995 / DSM 43183 / JCM 3096 / KCTC 9072 / NBRC 15933 / NCIMB 10081 / Henssen B9)</name>
    <dbReference type="NCBI Taxonomy" id="471852"/>
    <lineage>
        <taxon>Bacteria</taxon>
        <taxon>Bacillati</taxon>
        <taxon>Actinomycetota</taxon>
        <taxon>Actinomycetes</taxon>
        <taxon>Streptosporangiales</taxon>
        <taxon>Thermomonosporaceae</taxon>
        <taxon>Thermomonospora</taxon>
    </lineage>
</organism>
<dbReference type="Gene3D" id="3.60.40.10">
    <property type="entry name" value="PPM-type phosphatase domain"/>
    <property type="match status" value="1"/>
</dbReference>
<keyword evidence="18" id="KW-1185">Reference proteome</keyword>
<keyword evidence="4" id="KW-0479">Metal-binding</keyword>
<evidence type="ECO:0000256" key="3">
    <source>
        <dbReference type="ARBA" id="ARBA00022679"/>
    </source>
</evidence>
<dbReference type="InterPro" id="IPR003018">
    <property type="entry name" value="GAF"/>
</dbReference>
<dbReference type="InterPro" id="IPR052016">
    <property type="entry name" value="Bact_Sigma-Reg"/>
</dbReference>
<keyword evidence="2" id="KW-0597">Phosphoprotein</keyword>
<dbReference type="InterPro" id="IPR036457">
    <property type="entry name" value="PPM-type-like_dom_sf"/>
</dbReference>
<name>D1A6V5_THECD</name>
<keyword evidence="10" id="KW-0904">Protein phosphatase</keyword>
<dbReference type="PROSITE" id="PS50112">
    <property type="entry name" value="PAS"/>
    <property type="match status" value="1"/>
</dbReference>
<feature type="domain" description="PAS" evidence="16">
    <location>
        <begin position="183"/>
        <end position="228"/>
    </location>
</feature>
<dbReference type="HOGENOM" id="CLU_000445_43_2_11"/>
<proteinExistence type="predicted"/>
<reference evidence="17 18" key="1">
    <citation type="journal article" date="2011" name="Stand. Genomic Sci.">
        <title>Complete genome sequence of Thermomonospora curvata type strain (B9).</title>
        <authorList>
            <person name="Chertkov O."/>
            <person name="Sikorski J."/>
            <person name="Nolan M."/>
            <person name="Lapidus A."/>
            <person name="Lucas S."/>
            <person name="Del Rio T.G."/>
            <person name="Tice H."/>
            <person name="Cheng J.F."/>
            <person name="Goodwin L."/>
            <person name="Pitluck S."/>
            <person name="Liolios K."/>
            <person name="Ivanova N."/>
            <person name="Mavromatis K."/>
            <person name="Mikhailova N."/>
            <person name="Ovchinnikova G."/>
            <person name="Pati A."/>
            <person name="Chen A."/>
            <person name="Palaniappan K."/>
            <person name="Djao O.D."/>
            <person name="Land M."/>
            <person name="Hauser L."/>
            <person name="Chang Y.J."/>
            <person name="Jeffries C.D."/>
            <person name="Brettin T."/>
            <person name="Han C."/>
            <person name="Detter J.C."/>
            <person name="Rohde M."/>
            <person name="Goker M."/>
            <person name="Woyke T."/>
            <person name="Bristow J."/>
            <person name="Eisen J.A."/>
            <person name="Markowitz V."/>
            <person name="Hugenholtz P."/>
            <person name="Klenk H.P."/>
            <person name="Kyrpides N.C."/>
        </authorList>
    </citation>
    <scope>NUCLEOTIDE SEQUENCE [LARGE SCALE GENOMIC DNA]</scope>
    <source>
        <strain evidence="18">ATCC 19995 / DSM 43183 / JCM 3096 / KCTC 9072 / NBRC 15933 / NCIMB 10081 / Henssen B9</strain>
    </source>
</reference>
<dbReference type="InterPro" id="IPR035965">
    <property type="entry name" value="PAS-like_dom_sf"/>
</dbReference>
<evidence type="ECO:0000256" key="14">
    <source>
        <dbReference type="ARBA" id="ARBA00075117"/>
    </source>
</evidence>
<evidence type="ECO:0000256" key="7">
    <source>
        <dbReference type="ARBA" id="ARBA00022801"/>
    </source>
</evidence>
<dbReference type="CDD" id="cd00130">
    <property type="entry name" value="PAS"/>
    <property type="match status" value="1"/>
</dbReference>
<evidence type="ECO:0000259" key="16">
    <source>
        <dbReference type="PROSITE" id="PS50112"/>
    </source>
</evidence>
<keyword evidence="5" id="KW-0547">Nucleotide-binding</keyword>
<evidence type="ECO:0000256" key="13">
    <source>
        <dbReference type="ARBA" id="ARBA00056274"/>
    </source>
</evidence>
<dbReference type="SMART" id="SM00065">
    <property type="entry name" value="GAF"/>
    <property type="match status" value="2"/>
</dbReference>
<dbReference type="Pfam" id="PF07228">
    <property type="entry name" value="SpoIIE"/>
    <property type="match status" value="1"/>
</dbReference>
<dbReference type="GO" id="GO:0016301">
    <property type="term" value="F:kinase activity"/>
    <property type="evidence" value="ECO:0007669"/>
    <property type="project" value="UniProtKB-KW"/>
</dbReference>
<dbReference type="EMBL" id="CP001738">
    <property type="protein sequence ID" value="ACY98359.1"/>
    <property type="molecule type" value="Genomic_DNA"/>
</dbReference>
<gene>
    <name evidence="17" type="ordered locus">Tcur_2814</name>
</gene>
<evidence type="ECO:0000313" key="18">
    <source>
        <dbReference type="Proteomes" id="UP000001918"/>
    </source>
</evidence>
<keyword evidence="8" id="KW-0067">ATP-binding</keyword>
<evidence type="ECO:0000256" key="4">
    <source>
        <dbReference type="ARBA" id="ARBA00022723"/>
    </source>
</evidence>
<dbReference type="Pfam" id="PF13185">
    <property type="entry name" value="GAF_2"/>
    <property type="match status" value="1"/>
</dbReference>
<dbReference type="GO" id="GO:0004722">
    <property type="term" value="F:protein serine/threonine phosphatase activity"/>
    <property type="evidence" value="ECO:0007669"/>
    <property type="project" value="UniProtKB-EC"/>
</dbReference>
<keyword evidence="3" id="KW-0808">Transferase</keyword>
<dbReference type="Pfam" id="PF08448">
    <property type="entry name" value="PAS_4"/>
    <property type="match status" value="1"/>
</dbReference>
<dbReference type="Proteomes" id="UP000001918">
    <property type="component" value="Chromosome"/>
</dbReference>
<dbReference type="SUPFAM" id="SSF55781">
    <property type="entry name" value="GAF domain-like"/>
    <property type="match status" value="2"/>
</dbReference>
<dbReference type="InterPro" id="IPR013656">
    <property type="entry name" value="PAS_4"/>
</dbReference>
<keyword evidence="7" id="KW-0378">Hydrolase</keyword>
<dbReference type="RefSeq" id="WP_012853143.1">
    <property type="nucleotide sequence ID" value="NC_013510.1"/>
</dbReference>
<comment type="function">
    <text evidence="13">Primarily acts as an independent SigF regulator that is sensitive to the osmosensory signal, mediating the cross talk of PknD with the SigF regulon. Possesses both phosphatase and kinase activities. The kinase domain functions as a classic anti-sigma factor-like kinase to phosphorylate the anti-anti-sigma factor domain at the canonical regulatory site, and the phosphatase domain antagonizes this activity.</text>
</comment>
<dbReference type="GO" id="GO:0046872">
    <property type="term" value="F:metal ion binding"/>
    <property type="evidence" value="ECO:0007669"/>
    <property type="project" value="UniProtKB-KW"/>
</dbReference>
<comment type="catalytic activity">
    <reaction evidence="12">
        <text>O-phospho-L-seryl-[protein] + H2O = L-seryl-[protein] + phosphate</text>
        <dbReference type="Rhea" id="RHEA:20629"/>
        <dbReference type="Rhea" id="RHEA-COMP:9863"/>
        <dbReference type="Rhea" id="RHEA-COMP:11604"/>
        <dbReference type="ChEBI" id="CHEBI:15377"/>
        <dbReference type="ChEBI" id="CHEBI:29999"/>
        <dbReference type="ChEBI" id="CHEBI:43474"/>
        <dbReference type="ChEBI" id="CHEBI:83421"/>
        <dbReference type="EC" id="3.1.3.16"/>
    </reaction>
</comment>
<keyword evidence="9" id="KW-0460">Magnesium</keyword>
<dbReference type="KEGG" id="tcu:Tcur_2814"/>
<evidence type="ECO:0000256" key="15">
    <source>
        <dbReference type="ARBA" id="ARBA00081350"/>
    </source>
</evidence>
<dbReference type="GO" id="GO:0005524">
    <property type="term" value="F:ATP binding"/>
    <property type="evidence" value="ECO:0007669"/>
    <property type="project" value="UniProtKB-KW"/>
</dbReference>
<evidence type="ECO:0000313" key="17">
    <source>
        <dbReference type="EMBL" id="ACY98359.1"/>
    </source>
</evidence>
<keyword evidence="11" id="KW-0464">Manganese</keyword>
<evidence type="ECO:0000256" key="12">
    <source>
        <dbReference type="ARBA" id="ARBA00047761"/>
    </source>
</evidence>
<dbReference type="AlphaFoldDB" id="D1A6V5"/>
<dbReference type="Gene3D" id="3.30.450.40">
    <property type="match status" value="2"/>
</dbReference>
<dbReference type="eggNOG" id="COG2203">
    <property type="taxonomic scope" value="Bacteria"/>
</dbReference>
<dbReference type="SMART" id="SM00331">
    <property type="entry name" value="PP2C_SIG"/>
    <property type="match status" value="1"/>
</dbReference>
<evidence type="ECO:0000256" key="6">
    <source>
        <dbReference type="ARBA" id="ARBA00022777"/>
    </source>
</evidence>
<evidence type="ECO:0000256" key="2">
    <source>
        <dbReference type="ARBA" id="ARBA00022553"/>
    </source>
</evidence>
<dbReference type="STRING" id="471852.Tcur_2814"/>
<keyword evidence="6" id="KW-0418">Kinase</keyword>
<evidence type="ECO:0000256" key="8">
    <source>
        <dbReference type="ARBA" id="ARBA00022840"/>
    </source>
</evidence>
<dbReference type="eggNOG" id="COG2208">
    <property type="taxonomic scope" value="Bacteria"/>
</dbReference>
<evidence type="ECO:0000256" key="5">
    <source>
        <dbReference type="ARBA" id="ARBA00022741"/>
    </source>
</evidence>
<evidence type="ECO:0000256" key="10">
    <source>
        <dbReference type="ARBA" id="ARBA00022912"/>
    </source>
</evidence>
<dbReference type="SUPFAM" id="SSF81606">
    <property type="entry name" value="PP2C-like"/>
    <property type="match status" value="1"/>
</dbReference>
<dbReference type="InterPro" id="IPR029016">
    <property type="entry name" value="GAF-like_dom_sf"/>
</dbReference>
<dbReference type="FunFam" id="3.60.40.10:FF:000005">
    <property type="entry name" value="Serine/threonine protein phosphatase"/>
    <property type="match status" value="1"/>
</dbReference>
<evidence type="ECO:0000256" key="11">
    <source>
        <dbReference type="ARBA" id="ARBA00023211"/>
    </source>
</evidence>
<dbReference type="InterPro" id="IPR001932">
    <property type="entry name" value="PPM-type_phosphatase-like_dom"/>
</dbReference>
<dbReference type="InterPro" id="IPR000014">
    <property type="entry name" value="PAS"/>
</dbReference>
<accession>D1A6V5</accession>
<sequence>MGGGAGSSGEFDPEAIEALLVRTVRRVGAGSCMLYLLLPEEQVLRLAVLSGITPEIVQSWKRVPLSWSLPITQAIQEHRPVWLTSQGDLSRDYPQLAFVLPYLFTMVALPITAEGTDLGVLVLQWPASHPPGPSPAEQERLDKTCHRLADLLQQAFASGWPEPSALEPRVVASHPSHLASPAEAAAAVELVERLPEGFCSLDLEGRLTFLNSTAANLLGKPRTQLLGRPPWKELPWLQDPVYEDRYQAALVSRQVTSFSARPPGGRWLSFELYPDSQGVSVRITPTTTPEGAEEPPRPAAAAPRRRLRPGALYQLVQLAAMFTEAVGVQDVVDLVADQIMPAFDAQGLVLFELENNRLRAIGFRGYSPEAVDQLNVISLKTPLTPVERMAARGSPVFIESPEEVEENYPGIPRLTGKAAWAVLPLVVSGRMTGCCLLSYDRPHEFSPEERTILTSLAGLIAQALARARLYDTKHDLAHSLQSTLLPTVLPTVPGLDVAARYLPATRGMDIGGDFYDLIHLDDETAAAVIGDVQGHNVTAAALMGQVRTAVHAHAAAGAGPGDVLSHTNRLLTDLSPGLFTSCLYAHIDLKNERMHLASAGHLPPLLRHPDGSTEVLWVDPGLLLGIEQDVEYPTTEVPLPARSVLVLYTDGLVESPDVDMDTAMEGLADVLSQAGQAPADYLATALVEYRRRLNALDDDIALLLLNAQP</sequence>
<dbReference type="PANTHER" id="PTHR43156">
    <property type="entry name" value="STAGE II SPORULATION PROTEIN E-RELATED"/>
    <property type="match status" value="1"/>
</dbReference>
<dbReference type="SMART" id="SM00091">
    <property type="entry name" value="PAS"/>
    <property type="match status" value="1"/>
</dbReference>
<dbReference type="Gene3D" id="3.30.450.20">
    <property type="entry name" value="PAS domain"/>
    <property type="match status" value="1"/>
</dbReference>
<dbReference type="PANTHER" id="PTHR43156:SF2">
    <property type="entry name" value="STAGE II SPORULATION PROTEIN E"/>
    <property type="match status" value="1"/>
</dbReference>
<dbReference type="EC" id="3.1.3.16" evidence="1"/>
<dbReference type="SUPFAM" id="SSF55785">
    <property type="entry name" value="PYP-like sensor domain (PAS domain)"/>
    <property type="match status" value="1"/>
</dbReference>
<dbReference type="OrthoDB" id="118142at2"/>
<evidence type="ECO:0000256" key="9">
    <source>
        <dbReference type="ARBA" id="ARBA00022842"/>
    </source>
</evidence>
<protein>
    <recommendedName>
        <fullName evidence="1">protein-serine/threonine phosphatase</fullName>
        <ecNumber evidence="1">3.1.3.16</ecNumber>
    </recommendedName>
    <alternativeName>
        <fullName evidence="15">Protein-serine/threonine phosphatase</fullName>
    </alternativeName>
    <alternativeName>
        <fullName evidence="14">Serine/threonine-protein kinase</fullName>
    </alternativeName>
</protein>
<evidence type="ECO:0000256" key="1">
    <source>
        <dbReference type="ARBA" id="ARBA00013081"/>
    </source>
</evidence>